<sequence length="260" mass="29739">MSRSGSLTVHSKWAKTKAILRSGDVRSYVPDTRRMTAAALREMLSRYRMVYIKPNSGMFGNGVMRVERRSQNGKTLYSYQHDKKRREFRDFGTLFASIGRHKRKGAYLVQKGIPLLTYRGRRFDIRVMIQRNAKRAWEATGIIGRLSHPAKIVTNYHSGGTPMSIRTLLKPQLGVQRIAKLERTLAQVGRASATALSRVYPRINMVGADIGLDAGYKPWIIELNTSPDPYLFRHLPDKSTHRKVLRYARALGRIPKRKSK</sequence>
<dbReference type="EMBL" id="JACJVP010000020">
    <property type="protein sequence ID" value="MBB6671336.1"/>
    <property type="molecule type" value="Genomic_DNA"/>
</dbReference>
<reference evidence="1 2" key="1">
    <citation type="submission" date="2020-08" db="EMBL/GenBank/DDBJ databases">
        <title>Cohnella phylogeny.</title>
        <authorList>
            <person name="Dunlap C."/>
        </authorList>
    </citation>
    <scope>NUCLEOTIDE SEQUENCE [LARGE SCALE GENOMIC DNA]</scope>
    <source>
        <strain evidence="1 2">DSM 28246</strain>
    </source>
</reference>
<keyword evidence="2" id="KW-1185">Reference proteome</keyword>
<accession>A0A7X0VF15</accession>
<dbReference type="Proteomes" id="UP000547209">
    <property type="component" value="Unassembled WGS sequence"/>
</dbReference>
<dbReference type="InterPro" id="IPR026838">
    <property type="entry name" value="YheC/D"/>
</dbReference>
<evidence type="ECO:0000313" key="1">
    <source>
        <dbReference type="EMBL" id="MBB6671336.1"/>
    </source>
</evidence>
<evidence type="ECO:0000313" key="2">
    <source>
        <dbReference type="Proteomes" id="UP000547209"/>
    </source>
</evidence>
<name>A0A7X0VF15_9BACL</name>
<dbReference type="Gene3D" id="3.30.470.20">
    <property type="entry name" value="ATP-grasp fold, B domain"/>
    <property type="match status" value="1"/>
</dbReference>
<organism evidence="1 2">
    <name type="scientific">Cohnella nanjingensis</name>
    <dbReference type="NCBI Taxonomy" id="1387779"/>
    <lineage>
        <taxon>Bacteria</taxon>
        <taxon>Bacillati</taxon>
        <taxon>Bacillota</taxon>
        <taxon>Bacilli</taxon>
        <taxon>Bacillales</taxon>
        <taxon>Paenibacillaceae</taxon>
        <taxon>Cohnella</taxon>
    </lineage>
</organism>
<comment type="caution">
    <text evidence="1">The sequence shown here is derived from an EMBL/GenBank/DDBJ whole genome shotgun (WGS) entry which is preliminary data.</text>
</comment>
<dbReference type="AlphaFoldDB" id="A0A7X0VF15"/>
<protein>
    <submittedName>
        <fullName evidence="1">YheC/YheD family protein</fullName>
    </submittedName>
</protein>
<dbReference type="Pfam" id="PF14398">
    <property type="entry name" value="ATPgrasp_YheCD"/>
    <property type="match status" value="1"/>
</dbReference>
<gene>
    <name evidence="1" type="ORF">H7C19_11665</name>
</gene>
<dbReference type="RefSeq" id="WP_185142819.1">
    <property type="nucleotide sequence ID" value="NZ_JACJVP010000020.1"/>
</dbReference>
<proteinExistence type="predicted"/>
<dbReference type="SUPFAM" id="SSF56059">
    <property type="entry name" value="Glutathione synthetase ATP-binding domain-like"/>
    <property type="match status" value="1"/>
</dbReference>